<dbReference type="PANTHER" id="PTHR47926">
    <property type="entry name" value="PENTATRICOPEPTIDE REPEAT-CONTAINING PROTEIN"/>
    <property type="match status" value="1"/>
</dbReference>
<proteinExistence type="inferred from homology"/>
<dbReference type="InterPro" id="IPR011990">
    <property type="entry name" value="TPR-like_helical_dom_sf"/>
</dbReference>
<evidence type="ECO:0000256" key="3">
    <source>
        <dbReference type="ARBA" id="ARBA00061659"/>
    </source>
</evidence>
<dbReference type="InterPro" id="IPR032867">
    <property type="entry name" value="DYW_dom"/>
</dbReference>
<feature type="repeat" description="PPR" evidence="4">
    <location>
        <begin position="372"/>
        <end position="402"/>
    </location>
</feature>
<dbReference type="GO" id="GO:0003729">
    <property type="term" value="F:mRNA binding"/>
    <property type="evidence" value="ECO:0007669"/>
    <property type="project" value="UniProtKB-ARBA"/>
</dbReference>
<feature type="repeat" description="PPR" evidence="4">
    <location>
        <begin position="676"/>
        <end position="710"/>
    </location>
</feature>
<evidence type="ECO:0000256" key="1">
    <source>
        <dbReference type="ARBA" id="ARBA00006643"/>
    </source>
</evidence>
<dbReference type="GeneID" id="113857353"/>
<dbReference type="KEGG" id="aprc:113857353"/>
<dbReference type="FunFam" id="1.25.40.10:FF:000205">
    <property type="entry name" value="Pentatricopeptide repeat-containing protein, mitochondrial"/>
    <property type="match status" value="1"/>
</dbReference>
<dbReference type="OrthoDB" id="1859983at2759"/>
<dbReference type="FunFam" id="1.25.40.10:FF:000361">
    <property type="entry name" value="Pentatricopeptide repeat-containing protein chloroplastic"/>
    <property type="match status" value="2"/>
</dbReference>
<dbReference type="FunFam" id="1.25.40.10:FF:000690">
    <property type="entry name" value="Pentatricopeptide repeat-containing protein"/>
    <property type="match status" value="1"/>
</dbReference>
<dbReference type="PROSITE" id="PS51375">
    <property type="entry name" value="PPR"/>
    <property type="match status" value="6"/>
</dbReference>
<dbReference type="Pfam" id="PF13041">
    <property type="entry name" value="PPR_2"/>
    <property type="match status" value="3"/>
</dbReference>
<dbReference type="PANTHER" id="PTHR47926:SF383">
    <property type="entry name" value="DYW DOMAIN-CONTAINING PROTEIN"/>
    <property type="match status" value="1"/>
</dbReference>
<feature type="repeat" description="PPR" evidence="4">
    <location>
        <begin position="474"/>
        <end position="508"/>
    </location>
</feature>
<reference evidence="7" key="2">
    <citation type="submission" date="2025-08" db="UniProtKB">
        <authorList>
            <consortium name="RefSeq"/>
        </authorList>
    </citation>
    <scope>IDENTIFICATION</scope>
    <source>
        <tissue evidence="7">Young leaves</tissue>
    </source>
</reference>
<dbReference type="RefSeq" id="XP_027344922.1">
    <property type="nucleotide sequence ID" value="XM_027489121.1"/>
</dbReference>
<dbReference type="Gene3D" id="1.25.40.10">
    <property type="entry name" value="Tetratricopeptide repeat domain"/>
    <property type="match status" value="6"/>
</dbReference>
<keyword evidence="2" id="KW-0677">Repeat</keyword>
<dbReference type="Pfam" id="PF01535">
    <property type="entry name" value="PPR"/>
    <property type="match status" value="6"/>
</dbReference>
<protein>
    <submittedName>
        <fullName evidence="7">Pentatricopeptide repeat-containing protein At1g18485</fullName>
    </submittedName>
</protein>
<comment type="similarity">
    <text evidence="3">Belongs to the PPR family. PCMP-E subfamily.</text>
</comment>
<gene>
    <name evidence="7" type="primary">LOC113857353</name>
</gene>
<accession>A0A8B8KM57</accession>
<organism evidence="6 7">
    <name type="scientific">Abrus precatorius</name>
    <name type="common">Indian licorice</name>
    <name type="synonym">Glycine abrus</name>
    <dbReference type="NCBI Taxonomy" id="3816"/>
    <lineage>
        <taxon>Eukaryota</taxon>
        <taxon>Viridiplantae</taxon>
        <taxon>Streptophyta</taxon>
        <taxon>Embryophyta</taxon>
        <taxon>Tracheophyta</taxon>
        <taxon>Spermatophyta</taxon>
        <taxon>Magnoliopsida</taxon>
        <taxon>eudicotyledons</taxon>
        <taxon>Gunneridae</taxon>
        <taxon>Pentapetalae</taxon>
        <taxon>rosids</taxon>
        <taxon>fabids</taxon>
        <taxon>Fabales</taxon>
        <taxon>Fabaceae</taxon>
        <taxon>Papilionoideae</taxon>
        <taxon>50 kb inversion clade</taxon>
        <taxon>NPAAA clade</taxon>
        <taxon>indigoferoid/millettioid clade</taxon>
        <taxon>Abreae</taxon>
        <taxon>Abrus</taxon>
    </lineage>
</organism>
<keyword evidence="6" id="KW-1185">Reference proteome</keyword>
<dbReference type="NCBIfam" id="TIGR00756">
    <property type="entry name" value="PPR"/>
    <property type="match status" value="6"/>
</dbReference>
<feature type="repeat" description="PPR" evidence="4">
    <location>
        <begin position="575"/>
        <end position="609"/>
    </location>
</feature>
<feature type="repeat" description="PPR" evidence="4">
    <location>
        <begin position="167"/>
        <end position="202"/>
    </location>
</feature>
<dbReference type="Pfam" id="PF20431">
    <property type="entry name" value="E_motif"/>
    <property type="match status" value="1"/>
</dbReference>
<evidence type="ECO:0000256" key="4">
    <source>
        <dbReference type="PROSITE-ProRule" id="PRU00708"/>
    </source>
</evidence>
<dbReference type="InterPro" id="IPR046848">
    <property type="entry name" value="E_motif"/>
</dbReference>
<dbReference type="Pfam" id="PF14432">
    <property type="entry name" value="DYW_deaminase"/>
    <property type="match status" value="1"/>
</dbReference>
<dbReference type="AlphaFoldDB" id="A0A8B8KM57"/>
<evidence type="ECO:0000259" key="5">
    <source>
        <dbReference type="Pfam" id="PF14432"/>
    </source>
</evidence>
<dbReference type="InterPro" id="IPR046960">
    <property type="entry name" value="PPR_At4g14850-like_plant"/>
</dbReference>
<evidence type="ECO:0000313" key="7">
    <source>
        <dbReference type="RefSeq" id="XP_027344922.1"/>
    </source>
</evidence>
<sequence>MASGTRPPLSCHQHHKLAIHQLSTSTYNSNPFPSLIIPKSSISLPTTHERKHPSYAKTREAREPHLQRLHNLCDSGNLNDALNLVNSQFQNGVVSSPDNTKDAIGVLLQACGLHKDIEVGRKLHAMVSASLWFHNDVVLNTRIISMYSMCGFPSESRSVFDAVKQKNLFLYNALLSGYARNELFRDAISLFLQLLSTTELLPDNFTLPCVIKACSGLLDVELGETIHALALKLRVFSDSFVGNALIAMYGKCGFVESAVKVFETMPQRNLVSWNSLMYVYSENAVFGGCYGLFMGMLNEGEGLVPDAATIVTVIPVCAAQGEVKLGMALHCLALKLGLSEEMMVKNSIVDMYLKCGYLPEARVLFDGNSEKNVVSWNTVIGGYAKEGDCRGVFELLREMQREQKVKVNEVTLLNVLPTCFEELHLLRMKELHSYSLRHGFQNDVLLANAFVAAYAKCGSLDCAERVFLGMEAKTVSSWNALISAHVQNGFPRRALDLFLVMTDSGLAPDWFTIGSLLLACARLKFICCGKEIHGFMLRNGLELDEFMGISLLSFYIQCDKILPAKLIFDKMENKSLVCWNTMITGFSQNELPRETLETFRQMLSCGVQPQDIAIMGILGACSQVSALRLGKEVHAFALRGHLTADTFVTCALIDMYAKCGCMEQSQNIFDRVSEQDEAVWNVIIAGYGIHGYGQKAIELFELMQNKGCKPDSFTFIGVLMACNHAGLVTEGLNYLDQMQSLYGVKPRLEHYACVVDMLGRAGQLNEALKLVNEMPDEPDSGIWSSLLSSCRNYRDLDIGEEVSKKLLELEPHKAENYVLLSNLYAGLGKWDEVRKVRQRMKEIGLHKDAGCSWIEIGGKVYRFLVGDRSLLEFKKIQQTWIKLEKKISKIGYKPDTSCVLHDLEEEDKIKTLRNHSEKIAISFGLLNTTKGTTLRVCKNLRICVDCHNAMKLVSKVVERDILVRDNKRFHHFKSGLCICGDYW</sequence>
<dbReference type="Proteomes" id="UP000694853">
    <property type="component" value="Unplaced"/>
</dbReference>
<dbReference type="InterPro" id="IPR002885">
    <property type="entry name" value="PPR_rpt"/>
</dbReference>
<evidence type="ECO:0000256" key="2">
    <source>
        <dbReference type="ARBA" id="ARBA00022737"/>
    </source>
</evidence>
<feature type="repeat" description="PPR" evidence="4">
    <location>
        <begin position="238"/>
        <end position="272"/>
    </location>
</feature>
<evidence type="ECO:0000313" key="6">
    <source>
        <dbReference type="Proteomes" id="UP000694853"/>
    </source>
</evidence>
<feature type="domain" description="DYW" evidence="5">
    <location>
        <begin position="891"/>
        <end position="983"/>
    </location>
</feature>
<name>A0A8B8KM57_ABRPR</name>
<dbReference type="GO" id="GO:0009451">
    <property type="term" value="P:RNA modification"/>
    <property type="evidence" value="ECO:0007669"/>
    <property type="project" value="InterPro"/>
</dbReference>
<comment type="similarity">
    <text evidence="1">Belongs to the PPR family. PCMP-H subfamily.</text>
</comment>
<reference evidence="6" key="1">
    <citation type="journal article" date="2019" name="Toxins">
        <title>Detection of Abrin-Like and Prepropulchellin-Like Toxin Genes and Transcripts Using Whole Genome Sequencing and Full-Length Transcript Sequencing of Abrus precatorius.</title>
        <authorList>
            <person name="Hovde B.T."/>
            <person name="Daligault H.E."/>
            <person name="Hanschen E.R."/>
            <person name="Kunde Y.A."/>
            <person name="Johnson M.B."/>
            <person name="Starkenburg S.R."/>
            <person name="Johnson S.L."/>
        </authorList>
    </citation>
    <scope>NUCLEOTIDE SEQUENCE [LARGE SCALE GENOMIC DNA]</scope>
</reference>
<dbReference type="GO" id="GO:0005739">
    <property type="term" value="C:mitochondrion"/>
    <property type="evidence" value="ECO:0007669"/>
    <property type="project" value="UniProtKB-ARBA"/>
</dbReference>
<dbReference type="GO" id="GO:0008270">
    <property type="term" value="F:zinc ion binding"/>
    <property type="evidence" value="ECO:0007669"/>
    <property type="project" value="InterPro"/>
</dbReference>